<proteinExistence type="predicted"/>
<dbReference type="Proteomes" id="UP000829364">
    <property type="component" value="Chromosome 9"/>
</dbReference>
<dbReference type="InterPro" id="IPR010679">
    <property type="entry name" value="DUF1254"/>
</dbReference>
<feature type="chain" id="PRO_5040261009" description="DUF1254 domain-containing protein" evidence="1">
    <location>
        <begin position="22"/>
        <end position="515"/>
    </location>
</feature>
<keyword evidence="5" id="KW-1185">Reference proteome</keyword>
<evidence type="ECO:0000259" key="2">
    <source>
        <dbReference type="Pfam" id="PF06742"/>
    </source>
</evidence>
<evidence type="ECO:0000256" key="1">
    <source>
        <dbReference type="SAM" id="SignalP"/>
    </source>
</evidence>
<sequence>MRLPVIGGALVGLAASSPALAESCVTQACRQNALAFAYQYGYPLYALGEFLQPLDGHVRTNRFHHQAELAEPGAIAVVRPNVDTVYSIVLVDLSASDLVLAVPEFDGRYWSQAFLDLYGNDIANIGNLGKDGPGDYLVRYAPNNAGLQRQGAEGPFKAFVNVPTPYALSITRILVKSDGGDLDKVHGFQKRLLVSERPRYDTSTIPPFNLSLFWDPAHRPGPETSLEVAILRLTAALSAHNAPYIPQDRAWVARLLEDAGIAAGRFTQPPGTNLTRATAAANDSVAALRAMPGFVHDMGNNWTLSQPVGLYGSYYQARYFIAARGYLALTQDQVLYPVSPTLELGANQSYIVRFSRRPKTVEGGFWSLTVYGPDQFLVPNRLRRYALGDRSNLTFPDGRSLSEGPDGPFDILLQSSETEPPSNWTSKYVSWQRAGLDAPANFKAVGSPWTRAAAGFQSTYASMEPPTNLSTARIHIQSSFLEGPFASEGGGWARAPRQVNSECQHSSVVSSGQNT</sequence>
<reference evidence="4" key="1">
    <citation type="submission" date="2021-11" db="EMBL/GenBank/DDBJ databases">
        <title>Purpureocillium_takamizusanense_genome.</title>
        <authorList>
            <person name="Nguyen N.-H."/>
        </authorList>
    </citation>
    <scope>NUCLEOTIDE SEQUENCE</scope>
    <source>
        <strain evidence="4">PT3</strain>
    </source>
</reference>
<name>A0A9Q8QR93_9HYPO</name>
<dbReference type="Pfam" id="PF06742">
    <property type="entry name" value="DUF1214"/>
    <property type="match status" value="1"/>
</dbReference>
<dbReference type="OrthoDB" id="2018906at2759"/>
<evidence type="ECO:0000259" key="3">
    <source>
        <dbReference type="Pfam" id="PF06863"/>
    </source>
</evidence>
<dbReference type="InterPro" id="IPR037049">
    <property type="entry name" value="DUF1214_C_sf"/>
</dbReference>
<dbReference type="EMBL" id="CP086362">
    <property type="protein sequence ID" value="UNI23032.1"/>
    <property type="molecule type" value="Genomic_DNA"/>
</dbReference>
<dbReference type="PANTHER" id="PTHR36509:SF2">
    <property type="entry name" value="BLL3101 PROTEIN"/>
    <property type="match status" value="1"/>
</dbReference>
<dbReference type="InterPro" id="IPR037050">
    <property type="entry name" value="DUF1254_sf"/>
</dbReference>
<dbReference type="PANTHER" id="PTHR36509">
    <property type="entry name" value="BLL3101 PROTEIN"/>
    <property type="match status" value="1"/>
</dbReference>
<organism evidence="4 5">
    <name type="scientific">Purpureocillium takamizusanense</name>
    <dbReference type="NCBI Taxonomy" id="2060973"/>
    <lineage>
        <taxon>Eukaryota</taxon>
        <taxon>Fungi</taxon>
        <taxon>Dikarya</taxon>
        <taxon>Ascomycota</taxon>
        <taxon>Pezizomycotina</taxon>
        <taxon>Sordariomycetes</taxon>
        <taxon>Hypocreomycetidae</taxon>
        <taxon>Hypocreales</taxon>
        <taxon>Ophiocordycipitaceae</taxon>
        <taxon>Purpureocillium</taxon>
    </lineage>
</organism>
<dbReference type="Gene3D" id="2.60.40.1610">
    <property type="entry name" value="Domain of unknown function DUF1254"/>
    <property type="match status" value="1"/>
</dbReference>
<dbReference type="KEGG" id="ptkz:JDV02_008875"/>
<dbReference type="Gene3D" id="2.60.120.600">
    <property type="entry name" value="Domain of unknown function DUF1214, C-terminal domain"/>
    <property type="match status" value="1"/>
</dbReference>
<dbReference type="GeneID" id="72070820"/>
<accession>A0A9Q8QR93</accession>
<feature type="domain" description="DUF1254" evidence="3">
    <location>
        <begin position="61"/>
        <end position="193"/>
    </location>
</feature>
<dbReference type="InterPro" id="IPR010621">
    <property type="entry name" value="DUF1214"/>
</dbReference>
<dbReference type="SUPFAM" id="SSF160935">
    <property type="entry name" value="VPA0735-like"/>
    <property type="match status" value="1"/>
</dbReference>
<dbReference type="RefSeq" id="XP_047846513.1">
    <property type="nucleotide sequence ID" value="XM_047990506.1"/>
</dbReference>
<feature type="domain" description="DUF1214" evidence="2">
    <location>
        <begin position="344"/>
        <end position="424"/>
    </location>
</feature>
<protein>
    <recommendedName>
        <fullName evidence="6">DUF1254 domain-containing protein</fullName>
    </recommendedName>
</protein>
<gene>
    <name evidence="4" type="ORF">JDV02_008875</name>
</gene>
<evidence type="ECO:0000313" key="4">
    <source>
        <dbReference type="EMBL" id="UNI23032.1"/>
    </source>
</evidence>
<dbReference type="Pfam" id="PF06863">
    <property type="entry name" value="DUF1254"/>
    <property type="match status" value="1"/>
</dbReference>
<keyword evidence="1" id="KW-0732">Signal</keyword>
<evidence type="ECO:0008006" key="6">
    <source>
        <dbReference type="Google" id="ProtNLM"/>
    </source>
</evidence>
<evidence type="ECO:0000313" key="5">
    <source>
        <dbReference type="Proteomes" id="UP000829364"/>
    </source>
</evidence>
<dbReference type="AlphaFoldDB" id="A0A9Q8QR93"/>
<feature type="signal peptide" evidence="1">
    <location>
        <begin position="1"/>
        <end position="21"/>
    </location>
</feature>